<dbReference type="PATRIC" id="fig|1216932.3.peg.121"/>
<proteinExistence type="predicted"/>
<gene>
    <name evidence="2" type="ORF">CM240_0135</name>
</gene>
<accession>W6RUL4</accession>
<sequence>MKDKKGFIAIILILIILIAIVVPKSYGYFNDNRSEKIDSLTIDYKVEEQ</sequence>
<evidence type="ECO:0000313" key="2">
    <source>
        <dbReference type="EMBL" id="CDM67314.1"/>
    </source>
</evidence>
<keyword evidence="3" id="KW-1185">Reference proteome</keyword>
<dbReference type="Proteomes" id="UP000019426">
    <property type="component" value="Chromosome M2/40_rep1"/>
</dbReference>
<keyword evidence="1" id="KW-0812">Transmembrane</keyword>
<evidence type="ECO:0000313" key="3">
    <source>
        <dbReference type="Proteomes" id="UP000019426"/>
    </source>
</evidence>
<dbReference type="HOGENOM" id="CLU_3134031_0_0_9"/>
<organism evidence="2 3">
    <name type="scientific">Clostridium bornimense</name>
    <dbReference type="NCBI Taxonomy" id="1216932"/>
    <lineage>
        <taxon>Bacteria</taxon>
        <taxon>Bacillati</taxon>
        <taxon>Bacillota</taxon>
        <taxon>Clostridia</taxon>
        <taxon>Eubacteriales</taxon>
        <taxon>Clostridiaceae</taxon>
        <taxon>Clostridium</taxon>
    </lineage>
</organism>
<dbReference type="STRING" id="1216932.CM240_0135"/>
<reference evidence="2 3" key="1">
    <citation type="submission" date="2013-11" db="EMBL/GenBank/DDBJ databases">
        <title>Complete genome sequence of Clostridum sp. M2/40.</title>
        <authorList>
            <person name="Wibberg D."/>
            <person name="Puehler A."/>
            <person name="Schlueter A."/>
        </authorList>
    </citation>
    <scope>NUCLEOTIDE SEQUENCE [LARGE SCALE GENOMIC DNA]</scope>
    <source>
        <strain evidence="3">M2/40</strain>
    </source>
</reference>
<feature type="transmembrane region" description="Helical" evidence="1">
    <location>
        <begin position="7"/>
        <end position="26"/>
    </location>
</feature>
<dbReference type="RefSeq" id="WP_156930488.1">
    <property type="nucleotide sequence ID" value="NZ_HG917868.1"/>
</dbReference>
<protein>
    <submittedName>
        <fullName evidence="2">Uncharacterized protein</fullName>
    </submittedName>
</protein>
<keyword evidence="1" id="KW-1133">Transmembrane helix</keyword>
<dbReference type="KEGG" id="clt:CM240_0135"/>
<dbReference type="EMBL" id="HG917868">
    <property type="protein sequence ID" value="CDM67314.1"/>
    <property type="molecule type" value="Genomic_DNA"/>
</dbReference>
<name>W6RUL4_9CLOT</name>
<dbReference type="AlphaFoldDB" id="W6RUL4"/>
<evidence type="ECO:0000256" key="1">
    <source>
        <dbReference type="SAM" id="Phobius"/>
    </source>
</evidence>
<keyword evidence="1" id="KW-0472">Membrane</keyword>